<evidence type="ECO:0000256" key="2">
    <source>
        <dbReference type="ARBA" id="ARBA00022573"/>
    </source>
</evidence>
<dbReference type="Gene3D" id="3.30.950.10">
    <property type="entry name" value="Methyltransferase, Cobalt-precorrin-4 Transmethylase, Domain 2"/>
    <property type="match status" value="1"/>
</dbReference>
<dbReference type="PANTHER" id="PTHR43182:SF1">
    <property type="entry name" value="COBALT-PRECORRIN-7 C(5)-METHYLTRANSFERASE"/>
    <property type="match status" value="1"/>
</dbReference>
<dbReference type="RefSeq" id="WP_327083014.1">
    <property type="nucleotide sequence ID" value="NZ_FUYC01000006.1"/>
</dbReference>
<dbReference type="SUPFAM" id="SSF53335">
    <property type="entry name" value="S-adenosyl-L-methionine-dependent methyltransferases"/>
    <property type="match status" value="1"/>
</dbReference>
<evidence type="ECO:0000256" key="5">
    <source>
        <dbReference type="ARBA" id="ARBA00022691"/>
    </source>
</evidence>
<evidence type="ECO:0000313" key="7">
    <source>
        <dbReference type="EMBL" id="SKA83272.1"/>
    </source>
</evidence>
<dbReference type="InterPro" id="IPR050714">
    <property type="entry name" value="Cobalamin_biosynth_MTase"/>
</dbReference>
<dbReference type="InterPro" id="IPR012818">
    <property type="entry name" value="CbiE"/>
</dbReference>
<protein>
    <submittedName>
        <fullName evidence="7">Precorrin-6Y C5,15-methyltransferase (Decarboxylating)</fullName>
    </submittedName>
</protein>
<gene>
    <name evidence="7" type="ORF">SAMN02745704_01614</name>
</gene>
<keyword evidence="4 7" id="KW-0808">Transferase</keyword>
<dbReference type="InterPro" id="IPR029063">
    <property type="entry name" value="SAM-dependent_MTases_sf"/>
</dbReference>
<dbReference type="AlphaFoldDB" id="A0A1T4X110"/>
<evidence type="ECO:0000313" key="8">
    <source>
        <dbReference type="Proteomes" id="UP000190027"/>
    </source>
</evidence>
<keyword evidence="3 7" id="KW-0489">Methyltransferase</keyword>
<dbReference type="Gene3D" id="3.40.1010.10">
    <property type="entry name" value="Cobalt-precorrin-4 Transmethylase, Domain 1"/>
    <property type="match status" value="1"/>
</dbReference>
<comment type="pathway">
    <text evidence="1">Cofactor biosynthesis; adenosylcobalamin biosynthesis.</text>
</comment>
<evidence type="ECO:0000259" key="6">
    <source>
        <dbReference type="Pfam" id="PF00590"/>
    </source>
</evidence>
<dbReference type="CDD" id="cd11644">
    <property type="entry name" value="Precorrin-6Y-MT"/>
    <property type="match status" value="1"/>
</dbReference>
<feature type="domain" description="Tetrapyrrole methylase" evidence="6">
    <location>
        <begin position="16"/>
        <end position="204"/>
    </location>
</feature>
<keyword evidence="2" id="KW-0169">Cobalamin biosynthesis</keyword>
<dbReference type="InterPro" id="IPR014776">
    <property type="entry name" value="4pyrrole_Mease_sub2"/>
</dbReference>
<organism evidence="7 8">
    <name type="scientific">Paucidesulfovibrio gracilis DSM 16080</name>
    <dbReference type="NCBI Taxonomy" id="1121449"/>
    <lineage>
        <taxon>Bacteria</taxon>
        <taxon>Pseudomonadati</taxon>
        <taxon>Thermodesulfobacteriota</taxon>
        <taxon>Desulfovibrionia</taxon>
        <taxon>Desulfovibrionales</taxon>
        <taxon>Desulfovibrionaceae</taxon>
        <taxon>Paucidesulfovibrio</taxon>
    </lineage>
</organism>
<evidence type="ECO:0000256" key="3">
    <source>
        <dbReference type="ARBA" id="ARBA00022603"/>
    </source>
</evidence>
<proteinExistence type="predicted"/>
<dbReference type="NCBIfam" id="TIGR02469">
    <property type="entry name" value="CbiT"/>
    <property type="match status" value="1"/>
</dbReference>
<keyword evidence="5" id="KW-0949">S-adenosyl-L-methionine</keyword>
<dbReference type="InterPro" id="IPR035996">
    <property type="entry name" value="4pyrrol_Methylase_sf"/>
</dbReference>
<dbReference type="Proteomes" id="UP000190027">
    <property type="component" value="Unassembled WGS sequence"/>
</dbReference>
<dbReference type="InterPro" id="IPR006365">
    <property type="entry name" value="Cbl_synth_CobL"/>
</dbReference>
<dbReference type="InterPro" id="IPR014777">
    <property type="entry name" value="4pyrrole_Mease_sub1"/>
</dbReference>
<dbReference type="EMBL" id="FUYC01000006">
    <property type="protein sequence ID" value="SKA83272.1"/>
    <property type="molecule type" value="Genomic_DNA"/>
</dbReference>
<dbReference type="STRING" id="1121449.SAMN02745704_01614"/>
<dbReference type="GO" id="GO:0032259">
    <property type="term" value="P:methylation"/>
    <property type="evidence" value="ECO:0007669"/>
    <property type="project" value="UniProtKB-KW"/>
</dbReference>
<dbReference type="UniPathway" id="UPA00148"/>
<dbReference type="PANTHER" id="PTHR43182">
    <property type="entry name" value="COBALT-PRECORRIN-6B C(15)-METHYLTRANSFERASE (DECARBOXYLATING)"/>
    <property type="match status" value="1"/>
</dbReference>
<dbReference type="Pfam" id="PF00590">
    <property type="entry name" value="TP_methylase"/>
    <property type="match status" value="1"/>
</dbReference>
<dbReference type="SUPFAM" id="SSF53790">
    <property type="entry name" value="Tetrapyrrole methylase"/>
    <property type="match status" value="1"/>
</dbReference>
<evidence type="ECO:0000256" key="1">
    <source>
        <dbReference type="ARBA" id="ARBA00004953"/>
    </source>
</evidence>
<dbReference type="InterPro" id="IPR014008">
    <property type="entry name" value="Cbl_synth_MTase_CbiT"/>
</dbReference>
<dbReference type="Gene3D" id="3.40.50.150">
    <property type="entry name" value="Vaccinia Virus protein VP39"/>
    <property type="match status" value="1"/>
</dbReference>
<dbReference type="PIRSF" id="PIRSF036428">
    <property type="entry name" value="CobL"/>
    <property type="match status" value="1"/>
</dbReference>
<dbReference type="NCBIfam" id="TIGR02467">
    <property type="entry name" value="CbiE"/>
    <property type="match status" value="1"/>
</dbReference>
<accession>A0A1T4X110</accession>
<keyword evidence="8" id="KW-1185">Reference proteome</keyword>
<dbReference type="GO" id="GO:0008276">
    <property type="term" value="F:protein methyltransferase activity"/>
    <property type="evidence" value="ECO:0007669"/>
    <property type="project" value="InterPro"/>
</dbReference>
<sequence length="425" mass="46810">MTRSRYKPLMLRPNKIHVIGMHVGSLELGEREWNILAQAQVLVGGKRLLAACALASTPERPIQPEKQIPITAPLSDVLRRIERAAHKRVAVLADGDPMFFGFGRLLVDHFGPQRVCLHPNVTTVQLAASRLHLPCNEIETVSLHGREDVSPLYSALCRARYVAVFTDHAHGPASVAEALLRRGADGYTMTVLEDLNTPQERVRTFSPEQAWDEEFSSLNLVLLQRDHPPELKLRLGASDSLYMHENSLITKQAVRCAGLGLLGVAPEHTVWDLGAGCGSVAIEACHLARNGQIFAVERNRRRVGMIRENIRRFGAWPVEVVRGSAPACLDSLPDPDRVFLGGGLGPASGDGESLLDAVCARLKPHGRMVIHCILLESLLRAKHFLERKAWPYGITQLQASTADPLAGDLRFKAQNPVFILWADKA</sequence>
<dbReference type="CDD" id="cd02440">
    <property type="entry name" value="AdoMet_MTases"/>
    <property type="match status" value="1"/>
</dbReference>
<dbReference type="InterPro" id="IPR000878">
    <property type="entry name" value="4pyrrol_Mease"/>
</dbReference>
<name>A0A1T4X110_9BACT</name>
<dbReference type="GO" id="GO:0009236">
    <property type="term" value="P:cobalamin biosynthetic process"/>
    <property type="evidence" value="ECO:0007669"/>
    <property type="project" value="UniProtKB-UniPathway"/>
</dbReference>
<evidence type="ECO:0000256" key="4">
    <source>
        <dbReference type="ARBA" id="ARBA00022679"/>
    </source>
</evidence>
<reference evidence="7 8" key="1">
    <citation type="submission" date="2017-02" db="EMBL/GenBank/DDBJ databases">
        <authorList>
            <person name="Peterson S.W."/>
        </authorList>
    </citation>
    <scope>NUCLEOTIDE SEQUENCE [LARGE SCALE GENOMIC DNA]</scope>
    <source>
        <strain evidence="7 8">DSM 16080</strain>
    </source>
</reference>